<dbReference type="PANTHER" id="PTHR18866">
    <property type="entry name" value="CARBOXYLASE:PYRUVATE/ACETYL-COA/PROPIONYL-COA CARBOXYLASE"/>
    <property type="match status" value="1"/>
</dbReference>
<dbReference type="SUPFAM" id="SSF51246">
    <property type="entry name" value="Rudiment single hybrid motif"/>
    <property type="match status" value="1"/>
</dbReference>
<feature type="domain" description="Lipoyl-binding" evidence="9">
    <location>
        <begin position="599"/>
        <end position="673"/>
    </location>
</feature>
<dbReference type="SUPFAM" id="SSF52440">
    <property type="entry name" value="PreATP-grasp domain"/>
    <property type="match status" value="1"/>
</dbReference>
<dbReference type="InterPro" id="IPR005482">
    <property type="entry name" value="Biotin_COase_C"/>
</dbReference>
<dbReference type="EMBL" id="JAVKGR010000003">
    <property type="protein sequence ID" value="MDR8018869.1"/>
    <property type="molecule type" value="Genomic_DNA"/>
</dbReference>
<sequence length="699" mass="73718">MLIANRGEIACRVIETLHRLGVTAVAIHSEADAGARHVRMADVSVCVGPAAAAESYLDIEAVIEAARRTGAEAIHPGYGFLSENVAFARACTEAGLAFIGPDAHALEVMGDKIRSKNHVAEAGVPMADGISEPGLDDEALIAAVAAMTYPLLIKPSAGGGGKGMHVVERPEDLPEMLKTARRVAASSFGDDSLLIEQLIRSPRHIEVQVLADAHGSVVHLGERECSLQRRHQKVVEEAPSSLLDAETRERIGQAACDTARSVDYRGAGTVEFLVSDEDPERFYFMEMNTRLQVEHPVTEQVTGVDLVEQQIRIAAGLPMTLTQDDIVLHGHSVEARVYSEVPEAGFLPSTGTVLALREPSGEGVRVDSGLRTGTVIGTDYDPMLAKIITWGADREQAFARLEHALGETVVLGVETNLSFLRSLAADPDVRAGRMDTTMIDRMVPQMAAPEPDAQLAEAAALWVFGEDQAAAVGPGPAGWRHDGWRTGGSACPSYLVRYTPASPEAPPVTYSVLLNGSSQVEDLGPASPTTGILDSAGPEGAGRVVRLSRDGTSMPYVFVRGATGPEGAEVWAWSADFSGMLTVLDRRAQTLGRLAQLEAEQVTAAPEVTAPLPGTVVAVEAASGETVSAGAGLVTIEAMKMEHRLTAPMDGIVRISVDVGETVSRGQVLAAVEVAEADQTAEASGGPAEESDGSHEREA</sequence>
<dbReference type="PROSITE" id="PS00867">
    <property type="entry name" value="CPSASE_2"/>
    <property type="match status" value="1"/>
</dbReference>
<dbReference type="InterPro" id="IPR005481">
    <property type="entry name" value="BC-like_N"/>
</dbReference>
<dbReference type="PROSITE" id="PS50968">
    <property type="entry name" value="BIOTINYL_LIPOYL"/>
    <property type="match status" value="1"/>
</dbReference>
<evidence type="ECO:0000256" key="3">
    <source>
        <dbReference type="ARBA" id="ARBA00022598"/>
    </source>
</evidence>
<dbReference type="PROSITE" id="PS00866">
    <property type="entry name" value="CPSASE_1"/>
    <property type="match status" value="1"/>
</dbReference>
<name>A0ABU2DQW6_9MICC</name>
<dbReference type="Gene3D" id="3.30.470.20">
    <property type="entry name" value="ATP-grasp fold, B domain"/>
    <property type="match status" value="1"/>
</dbReference>
<feature type="domain" description="Biotin carboxylation" evidence="11">
    <location>
        <begin position="1"/>
        <end position="444"/>
    </location>
</feature>
<keyword evidence="3" id="KW-0436">Ligase</keyword>
<dbReference type="EC" id="6.3.4.14" evidence="2"/>
<evidence type="ECO:0000256" key="2">
    <source>
        <dbReference type="ARBA" id="ARBA00013263"/>
    </source>
</evidence>
<evidence type="ECO:0000259" key="10">
    <source>
        <dbReference type="PROSITE" id="PS50975"/>
    </source>
</evidence>
<proteinExistence type="predicted"/>
<feature type="domain" description="ATP-grasp" evidence="10">
    <location>
        <begin position="116"/>
        <end position="315"/>
    </location>
</feature>
<dbReference type="SMART" id="SM00878">
    <property type="entry name" value="Biotin_carb_C"/>
    <property type="match status" value="1"/>
</dbReference>
<dbReference type="PROSITE" id="PS50979">
    <property type="entry name" value="BC"/>
    <property type="match status" value="1"/>
</dbReference>
<dbReference type="Pfam" id="PF00289">
    <property type="entry name" value="Biotin_carb_N"/>
    <property type="match status" value="1"/>
</dbReference>
<dbReference type="InterPro" id="IPR005479">
    <property type="entry name" value="CPAse_ATP-bd"/>
</dbReference>
<comment type="caution">
    <text evidence="12">The sequence shown here is derived from an EMBL/GenBank/DDBJ whole genome shotgun (WGS) entry which is preliminary data.</text>
</comment>
<reference evidence="12 13" key="1">
    <citation type="submission" date="2023-09" db="EMBL/GenBank/DDBJ databases">
        <title>Description of three actinobacteria isolated from air of manufacturing shop in a pharmaceutical factory.</title>
        <authorList>
            <person name="Zhang D.-F."/>
        </authorList>
    </citation>
    <scope>NUCLEOTIDE SEQUENCE [LARGE SCALE GENOMIC DNA]</scope>
    <source>
        <strain evidence="12 13">LY-0111</strain>
    </source>
</reference>
<dbReference type="Proteomes" id="UP001251870">
    <property type="component" value="Unassembled WGS sequence"/>
</dbReference>
<evidence type="ECO:0000259" key="11">
    <source>
        <dbReference type="PROSITE" id="PS50979"/>
    </source>
</evidence>
<accession>A0ABU2DQW6</accession>
<organism evidence="12 13">
    <name type="scientific">Nesterenkonia aerolata</name>
    <dbReference type="NCBI Taxonomy" id="3074079"/>
    <lineage>
        <taxon>Bacteria</taxon>
        <taxon>Bacillati</taxon>
        <taxon>Actinomycetota</taxon>
        <taxon>Actinomycetes</taxon>
        <taxon>Micrococcales</taxon>
        <taxon>Micrococcaceae</taxon>
        <taxon>Nesterenkonia</taxon>
    </lineage>
</organism>
<evidence type="ECO:0000313" key="12">
    <source>
        <dbReference type="EMBL" id="MDR8018869.1"/>
    </source>
</evidence>
<gene>
    <name evidence="12" type="ORF">RIL96_04735</name>
</gene>
<dbReference type="SUPFAM" id="SSF51230">
    <property type="entry name" value="Single hybrid motif"/>
    <property type="match status" value="1"/>
</dbReference>
<feature type="region of interest" description="Disordered" evidence="8">
    <location>
        <begin position="676"/>
        <end position="699"/>
    </location>
</feature>
<dbReference type="InterPro" id="IPR050856">
    <property type="entry name" value="Biotin_carboxylase_complex"/>
</dbReference>
<dbReference type="RefSeq" id="WP_310547857.1">
    <property type="nucleotide sequence ID" value="NZ_JAVKGR010000003.1"/>
</dbReference>
<evidence type="ECO:0000256" key="1">
    <source>
        <dbReference type="ARBA" id="ARBA00001953"/>
    </source>
</evidence>
<keyword evidence="5 7" id="KW-0067">ATP-binding</keyword>
<dbReference type="Gene3D" id="2.40.50.100">
    <property type="match status" value="1"/>
</dbReference>
<dbReference type="Pfam" id="PF02786">
    <property type="entry name" value="CPSase_L_D2"/>
    <property type="match status" value="1"/>
</dbReference>
<dbReference type="SUPFAM" id="SSF56059">
    <property type="entry name" value="Glutathione synthetase ATP-binding domain-like"/>
    <property type="match status" value="1"/>
</dbReference>
<dbReference type="InterPro" id="IPR016185">
    <property type="entry name" value="PreATP-grasp_dom_sf"/>
</dbReference>
<dbReference type="InterPro" id="IPR011761">
    <property type="entry name" value="ATP-grasp"/>
</dbReference>
<evidence type="ECO:0000256" key="7">
    <source>
        <dbReference type="PROSITE-ProRule" id="PRU00409"/>
    </source>
</evidence>
<dbReference type="PANTHER" id="PTHR18866:SF33">
    <property type="entry name" value="METHYLCROTONOYL-COA CARBOXYLASE SUBUNIT ALPHA, MITOCHONDRIAL-RELATED"/>
    <property type="match status" value="1"/>
</dbReference>
<comment type="cofactor">
    <cofactor evidence="1">
        <name>biotin</name>
        <dbReference type="ChEBI" id="CHEBI:57586"/>
    </cofactor>
</comment>
<dbReference type="Pfam" id="PF02785">
    <property type="entry name" value="Biotin_carb_C"/>
    <property type="match status" value="1"/>
</dbReference>
<dbReference type="CDD" id="cd06850">
    <property type="entry name" value="biotinyl_domain"/>
    <property type="match status" value="1"/>
</dbReference>
<keyword evidence="6" id="KW-0092">Biotin</keyword>
<evidence type="ECO:0000256" key="6">
    <source>
        <dbReference type="ARBA" id="ARBA00023267"/>
    </source>
</evidence>
<evidence type="ECO:0000259" key="9">
    <source>
        <dbReference type="PROSITE" id="PS50968"/>
    </source>
</evidence>
<dbReference type="InterPro" id="IPR011054">
    <property type="entry name" value="Rudment_hybrid_motif"/>
</dbReference>
<dbReference type="InterPro" id="IPR011053">
    <property type="entry name" value="Single_hybrid_motif"/>
</dbReference>
<dbReference type="Pfam" id="PF00364">
    <property type="entry name" value="Biotin_lipoyl"/>
    <property type="match status" value="1"/>
</dbReference>
<keyword evidence="13" id="KW-1185">Reference proteome</keyword>
<keyword evidence="4 7" id="KW-0547">Nucleotide-binding</keyword>
<dbReference type="InterPro" id="IPR011764">
    <property type="entry name" value="Biotin_carboxylation_dom"/>
</dbReference>
<evidence type="ECO:0000256" key="5">
    <source>
        <dbReference type="ARBA" id="ARBA00022840"/>
    </source>
</evidence>
<dbReference type="PROSITE" id="PS50975">
    <property type="entry name" value="ATP_GRASP"/>
    <property type="match status" value="1"/>
</dbReference>
<evidence type="ECO:0000313" key="13">
    <source>
        <dbReference type="Proteomes" id="UP001251870"/>
    </source>
</evidence>
<evidence type="ECO:0000256" key="4">
    <source>
        <dbReference type="ARBA" id="ARBA00022741"/>
    </source>
</evidence>
<evidence type="ECO:0000256" key="8">
    <source>
        <dbReference type="SAM" id="MobiDB-lite"/>
    </source>
</evidence>
<protein>
    <recommendedName>
        <fullName evidence="2">biotin carboxylase</fullName>
        <ecNumber evidence="2">6.3.4.14</ecNumber>
    </recommendedName>
</protein>
<dbReference type="InterPro" id="IPR000089">
    <property type="entry name" value="Biotin_lipoyl"/>
</dbReference>